<dbReference type="CDD" id="cd07377">
    <property type="entry name" value="WHTH_GntR"/>
    <property type="match status" value="1"/>
</dbReference>
<dbReference type="GO" id="GO:0003677">
    <property type="term" value="F:DNA binding"/>
    <property type="evidence" value="ECO:0007669"/>
    <property type="project" value="UniProtKB-KW"/>
</dbReference>
<dbReference type="InterPro" id="IPR011711">
    <property type="entry name" value="GntR_C"/>
</dbReference>
<dbReference type="AlphaFoldDB" id="A0A545TUK2"/>
<dbReference type="PANTHER" id="PTHR43537">
    <property type="entry name" value="TRANSCRIPTIONAL REGULATOR, GNTR FAMILY"/>
    <property type="match status" value="1"/>
</dbReference>
<keyword evidence="3" id="KW-0804">Transcription</keyword>
<keyword evidence="6" id="KW-1185">Reference proteome</keyword>
<accession>A0A545TUK2</accession>
<evidence type="ECO:0000256" key="3">
    <source>
        <dbReference type="ARBA" id="ARBA00023163"/>
    </source>
</evidence>
<dbReference type="Gene3D" id="1.10.10.10">
    <property type="entry name" value="Winged helix-like DNA-binding domain superfamily/Winged helix DNA-binding domain"/>
    <property type="match status" value="1"/>
</dbReference>
<dbReference type="EMBL" id="VHSH01000003">
    <property type="protein sequence ID" value="TQV80900.1"/>
    <property type="molecule type" value="Genomic_DNA"/>
</dbReference>
<dbReference type="SUPFAM" id="SSF46785">
    <property type="entry name" value="Winged helix' DNA-binding domain"/>
    <property type="match status" value="1"/>
</dbReference>
<keyword evidence="1" id="KW-0805">Transcription regulation</keyword>
<reference evidence="5 6" key="1">
    <citation type="submission" date="2019-06" db="EMBL/GenBank/DDBJ databases">
        <title>Whole genome sequence for Rhodospirillaceae sp. R148.</title>
        <authorList>
            <person name="Wang G."/>
        </authorList>
    </citation>
    <scope>NUCLEOTIDE SEQUENCE [LARGE SCALE GENOMIC DNA]</scope>
    <source>
        <strain evidence="5 6">R148</strain>
    </source>
</reference>
<dbReference type="InterPro" id="IPR008920">
    <property type="entry name" value="TF_FadR/GntR_C"/>
</dbReference>
<dbReference type="GO" id="GO:0003700">
    <property type="term" value="F:DNA-binding transcription factor activity"/>
    <property type="evidence" value="ECO:0007669"/>
    <property type="project" value="InterPro"/>
</dbReference>
<evidence type="ECO:0000313" key="5">
    <source>
        <dbReference type="EMBL" id="TQV80900.1"/>
    </source>
</evidence>
<dbReference type="Proteomes" id="UP000315252">
    <property type="component" value="Unassembled WGS sequence"/>
</dbReference>
<dbReference type="InterPro" id="IPR036388">
    <property type="entry name" value="WH-like_DNA-bd_sf"/>
</dbReference>
<sequence length="229" mass="25618">MPTVSFVIEREDERPLKLMDGAYNQLENMIVTGVLKPGQWVSETELIELSGFSRAPVRSAIQRLSDQQLIAVYPRRGAQVCPLDYTQQFRALELRRVVERLLARSASKRADQRQRAEFSALVKAFRAAAKKGDQTRMTELDSLMFTLTLEAADNAFASKAMTSVKGLSRRFWILHQEAHGDTAKMANSHADVAEAISADQAEKAEAAVDALIDYVEQFTLQVIGYNPIK</sequence>
<dbReference type="Pfam" id="PF07729">
    <property type="entry name" value="FCD"/>
    <property type="match status" value="1"/>
</dbReference>
<evidence type="ECO:0000256" key="1">
    <source>
        <dbReference type="ARBA" id="ARBA00023015"/>
    </source>
</evidence>
<dbReference type="SUPFAM" id="SSF48008">
    <property type="entry name" value="GntR ligand-binding domain-like"/>
    <property type="match status" value="1"/>
</dbReference>
<evidence type="ECO:0000313" key="6">
    <source>
        <dbReference type="Proteomes" id="UP000315252"/>
    </source>
</evidence>
<proteinExistence type="predicted"/>
<dbReference type="PROSITE" id="PS50949">
    <property type="entry name" value="HTH_GNTR"/>
    <property type="match status" value="1"/>
</dbReference>
<comment type="caution">
    <text evidence="5">The sequence shown here is derived from an EMBL/GenBank/DDBJ whole genome shotgun (WGS) entry which is preliminary data.</text>
</comment>
<name>A0A545TUK2_9PROT</name>
<feature type="domain" description="HTH gntR-type" evidence="4">
    <location>
        <begin position="16"/>
        <end position="83"/>
    </location>
</feature>
<keyword evidence="2" id="KW-0238">DNA-binding</keyword>
<dbReference type="SMART" id="SM00895">
    <property type="entry name" value="FCD"/>
    <property type="match status" value="1"/>
</dbReference>
<dbReference type="OrthoDB" id="9806293at2"/>
<evidence type="ECO:0000259" key="4">
    <source>
        <dbReference type="PROSITE" id="PS50949"/>
    </source>
</evidence>
<protein>
    <submittedName>
        <fullName evidence="5">GntR family transcriptional regulator</fullName>
    </submittedName>
</protein>
<dbReference type="PANTHER" id="PTHR43537:SF45">
    <property type="entry name" value="GNTR FAMILY REGULATORY PROTEIN"/>
    <property type="match status" value="1"/>
</dbReference>
<dbReference type="RefSeq" id="WP_142896614.1">
    <property type="nucleotide sequence ID" value="NZ_ML660054.1"/>
</dbReference>
<evidence type="ECO:0000256" key="2">
    <source>
        <dbReference type="ARBA" id="ARBA00023125"/>
    </source>
</evidence>
<dbReference type="InterPro" id="IPR036390">
    <property type="entry name" value="WH_DNA-bd_sf"/>
</dbReference>
<organism evidence="5 6">
    <name type="scientific">Denitrobaculum tricleocarpae</name>
    <dbReference type="NCBI Taxonomy" id="2591009"/>
    <lineage>
        <taxon>Bacteria</taxon>
        <taxon>Pseudomonadati</taxon>
        <taxon>Pseudomonadota</taxon>
        <taxon>Alphaproteobacteria</taxon>
        <taxon>Rhodospirillales</taxon>
        <taxon>Rhodospirillaceae</taxon>
        <taxon>Denitrobaculum</taxon>
    </lineage>
</organism>
<dbReference type="SMART" id="SM00345">
    <property type="entry name" value="HTH_GNTR"/>
    <property type="match status" value="1"/>
</dbReference>
<dbReference type="InterPro" id="IPR000524">
    <property type="entry name" value="Tscrpt_reg_HTH_GntR"/>
</dbReference>
<dbReference type="Pfam" id="PF00392">
    <property type="entry name" value="GntR"/>
    <property type="match status" value="1"/>
</dbReference>
<dbReference type="Gene3D" id="1.20.120.530">
    <property type="entry name" value="GntR ligand-binding domain-like"/>
    <property type="match status" value="1"/>
</dbReference>
<gene>
    <name evidence="5" type="ORF">FKG95_12190</name>
</gene>